<evidence type="ECO:0000313" key="15">
    <source>
        <dbReference type="EMBL" id="TBU23439.1"/>
    </source>
</evidence>
<evidence type="ECO:0000256" key="9">
    <source>
        <dbReference type="ARBA" id="ARBA00023002"/>
    </source>
</evidence>
<reference evidence="15" key="1">
    <citation type="submission" date="2019-01" db="EMBL/GenBank/DDBJ databases">
        <title>Draft genome sequences of three monokaryotic isolates of the white-rot basidiomycete fungus Dichomitus squalens.</title>
        <authorList>
            <consortium name="DOE Joint Genome Institute"/>
            <person name="Lopez S.C."/>
            <person name="Andreopoulos B."/>
            <person name="Pangilinan J."/>
            <person name="Lipzen A."/>
            <person name="Riley R."/>
            <person name="Ahrendt S."/>
            <person name="Ng V."/>
            <person name="Barry K."/>
            <person name="Daum C."/>
            <person name="Grigoriev I.V."/>
            <person name="Hilden K.S."/>
            <person name="Makela M.R."/>
            <person name="de Vries R.P."/>
        </authorList>
    </citation>
    <scope>NUCLEOTIDE SEQUENCE [LARGE SCALE GENOMIC DNA]</scope>
    <source>
        <strain evidence="15">OM18370.1</strain>
    </source>
</reference>
<dbReference type="OrthoDB" id="2789670at2759"/>
<dbReference type="GO" id="GO:0016020">
    <property type="term" value="C:membrane"/>
    <property type="evidence" value="ECO:0007669"/>
    <property type="project" value="UniProtKB-SubCell"/>
</dbReference>
<comment type="similarity">
    <text evidence="4 14">Belongs to the cytochrome P450 family.</text>
</comment>
<dbReference type="GO" id="GO:0005506">
    <property type="term" value="F:iron ion binding"/>
    <property type="evidence" value="ECO:0007669"/>
    <property type="project" value="InterPro"/>
</dbReference>
<dbReference type="PANTHER" id="PTHR46300:SF7">
    <property type="entry name" value="P450, PUTATIVE (EUROFUNG)-RELATED"/>
    <property type="match status" value="1"/>
</dbReference>
<dbReference type="InterPro" id="IPR036396">
    <property type="entry name" value="Cyt_P450_sf"/>
</dbReference>
<dbReference type="GO" id="GO:0016705">
    <property type="term" value="F:oxidoreductase activity, acting on paired donors, with incorporation or reduction of molecular oxygen"/>
    <property type="evidence" value="ECO:0007669"/>
    <property type="project" value="InterPro"/>
</dbReference>
<dbReference type="Proteomes" id="UP000292957">
    <property type="component" value="Unassembled WGS sequence"/>
</dbReference>
<evidence type="ECO:0000256" key="13">
    <source>
        <dbReference type="PIRSR" id="PIRSR602401-1"/>
    </source>
</evidence>
<dbReference type="InterPro" id="IPR050364">
    <property type="entry name" value="Cytochrome_P450_fung"/>
</dbReference>
<keyword evidence="5 13" id="KW-0349">Heme</keyword>
<dbReference type="GO" id="GO:0004497">
    <property type="term" value="F:monooxygenase activity"/>
    <property type="evidence" value="ECO:0007669"/>
    <property type="project" value="UniProtKB-KW"/>
</dbReference>
<protein>
    <submittedName>
        <fullName evidence="15">Cytochrome P450</fullName>
    </submittedName>
</protein>
<evidence type="ECO:0000256" key="12">
    <source>
        <dbReference type="ARBA" id="ARBA00023136"/>
    </source>
</evidence>
<keyword evidence="9 14" id="KW-0560">Oxidoreductase</keyword>
<comment type="pathway">
    <text evidence="3">Secondary metabolite biosynthesis.</text>
</comment>
<evidence type="ECO:0000256" key="1">
    <source>
        <dbReference type="ARBA" id="ARBA00001971"/>
    </source>
</evidence>
<dbReference type="AlphaFoldDB" id="A0A4Q9M8W5"/>
<evidence type="ECO:0000256" key="2">
    <source>
        <dbReference type="ARBA" id="ARBA00004167"/>
    </source>
</evidence>
<evidence type="ECO:0000256" key="5">
    <source>
        <dbReference type="ARBA" id="ARBA00022617"/>
    </source>
</evidence>
<dbReference type="Gene3D" id="1.10.630.10">
    <property type="entry name" value="Cytochrome P450"/>
    <property type="match status" value="1"/>
</dbReference>
<sequence>MHVAFRDMNNKYGDIVYLNVCGQPMIVLGTHEAATDLLEKRSANYSGRLFSVMSILSGWEWLFSVTDYGTQWRKTRRLLHEYMHPNAVKQYRPIQEREVTKYLLRLLEHPEDFLHHGRHLFGAITIRAGYGIDVDTDKEIDYLEIAERAMAAFAVTFLPGKYLVELVPILRYLPSCIPGGHFKREAAEWSPIVRKMREVPWNAAMTALREGRGLPSMASGLLERTSGLDPEAAAEQVEFSKDAVAAAYTGGADTTLSTLQNIYVAMASFPEVQKRAQAELDAVVGPHRLPTFSDKEDLPYVTALIKESLRWRPVSPLALIHVSMEEDEYKGFCIPKRSAMVFNIWAYTQDPRLYPDPQAFKPERYLRDGKIDPDVQDPAGIAFGYGRRICPGRHFAEASLFAVVSKLLHTMSIEPPRDESGQPIDLAKTVKMTHGIISYPEPFECIIKPRSPEAETLIRNACSEVEAASA</sequence>
<proteinExistence type="inferred from homology"/>
<dbReference type="PANTHER" id="PTHR46300">
    <property type="entry name" value="P450, PUTATIVE (EUROFUNG)-RELATED-RELATED"/>
    <property type="match status" value="1"/>
</dbReference>
<dbReference type="PRINTS" id="PR00385">
    <property type="entry name" value="P450"/>
</dbReference>
<organism evidence="15">
    <name type="scientific">Dichomitus squalens</name>
    <dbReference type="NCBI Taxonomy" id="114155"/>
    <lineage>
        <taxon>Eukaryota</taxon>
        <taxon>Fungi</taxon>
        <taxon>Dikarya</taxon>
        <taxon>Basidiomycota</taxon>
        <taxon>Agaricomycotina</taxon>
        <taxon>Agaricomycetes</taxon>
        <taxon>Polyporales</taxon>
        <taxon>Polyporaceae</taxon>
        <taxon>Dichomitus</taxon>
    </lineage>
</organism>
<evidence type="ECO:0000256" key="7">
    <source>
        <dbReference type="ARBA" id="ARBA00022723"/>
    </source>
</evidence>
<feature type="binding site" description="axial binding residue" evidence="13">
    <location>
        <position position="390"/>
    </location>
    <ligand>
        <name>heme</name>
        <dbReference type="ChEBI" id="CHEBI:30413"/>
    </ligand>
    <ligandPart>
        <name>Fe</name>
        <dbReference type="ChEBI" id="CHEBI:18248"/>
    </ligandPart>
</feature>
<keyword evidence="8" id="KW-1133">Transmembrane helix</keyword>
<evidence type="ECO:0000256" key="11">
    <source>
        <dbReference type="ARBA" id="ARBA00023033"/>
    </source>
</evidence>
<keyword evidence="11 14" id="KW-0503">Monooxygenase</keyword>
<name>A0A4Q9M8W5_9APHY</name>
<keyword evidence="7 13" id="KW-0479">Metal-binding</keyword>
<evidence type="ECO:0000256" key="6">
    <source>
        <dbReference type="ARBA" id="ARBA00022692"/>
    </source>
</evidence>
<comment type="cofactor">
    <cofactor evidence="1 13">
        <name>heme</name>
        <dbReference type="ChEBI" id="CHEBI:30413"/>
    </cofactor>
</comment>
<accession>A0A4Q9M8W5</accession>
<dbReference type="Pfam" id="PF00067">
    <property type="entry name" value="p450"/>
    <property type="match status" value="1"/>
</dbReference>
<dbReference type="EMBL" id="ML143505">
    <property type="protein sequence ID" value="TBU23439.1"/>
    <property type="molecule type" value="Genomic_DNA"/>
</dbReference>
<evidence type="ECO:0000256" key="10">
    <source>
        <dbReference type="ARBA" id="ARBA00023004"/>
    </source>
</evidence>
<dbReference type="GO" id="GO:0020037">
    <property type="term" value="F:heme binding"/>
    <property type="evidence" value="ECO:0007669"/>
    <property type="project" value="InterPro"/>
</dbReference>
<dbReference type="SUPFAM" id="SSF48264">
    <property type="entry name" value="Cytochrome P450"/>
    <property type="match status" value="1"/>
</dbReference>
<gene>
    <name evidence="15" type="ORF">BD311DRAFT_768478</name>
</gene>
<dbReference type="CDD" id="cd11065">
    <property type="entry name" value="CYP64-like"/>
    <property type="match status" value="1"/>
</dbReference>
<keyword evidence="12" id="KW-0472">Membrane</keyword>
<evidence type="ECO:0000256" key="4">
    <source>
        <dbReference type="ARBA" id="ARBA00010617"/>
    </source>
</evidence>
<dbReference type="InterPro" id="IPR001128">
    <property type="entry name" value="Cyt_P450"/>
</dbReference>
<keyword evidence="6" id="KW-0812">Transmembrane</keyword>
<dbReference type="InterPro" id="IPR017972">
    <property type="entry name" value="Cyt_P450_CS"/>
</dbReference>
<evidence type="ECO:0000256" key="14">
    <source>
        <dbReference type="RuleBase" id="RU000461"/>
    </source>
</evidence>
<evidence type="ECO:0000256" key="3">
    <source>
        <dbReference type="ARBA" id="ARBA00005179"/>
    </source>
</evidence>
<keyword evidence="10 13" id="KW-0408">Iron</keyword>
<dbReference type="PRINTS" id="PR00463">
    <property type="entry name" value="EP450I"/>
</dbReference>
<evidence type="ECO:0000256" key="8">
    <source>
        <dbReference type="ARBA" id="ARBA00022989"/>
    </source>
</evidence>
<dbReference type="PROSITE" id="PS00086">
    <property type="entry name" value="CYTOCHROME_P450"/>
    <property type="match status" value="1"/>
</dbReference>
<dbReference type="InterPro" id="IPR002401">
    <property type="entry name" value="Cyt_P450_E_grp-I"/>
</dbReference>
<comment type="subcellular location">
    <subcellularLocation>
        <location evidence="2">Membrane</location>
        <topology evidence="2">Single-pass membrane protein</topology>
    </subcellularLocation>
</comment>